<evidence type="ECO:0000256" key="3">
    <source>
        <dbReference type="ARBA" id="ARBA00006105"/>
    </source>
</evidence>
<feature type="binding site" evidence="8">
    <location>
        <position position="189"/>
    </location>
    <ligand>
        <name>FAD</name>
        <dbReference type="ChEBI" id="CHEBI:57692"/>
    </ligand>
</feature>
<feature type="domain" description="FAD-binding FR-type" evidence="10">
    <location>
        <begin position="29"/>
        <end position="162"/>
    </location>
</feature>
<dbReference type="EMBL" id="KV907515">
    <property type="protein sequence ID" value="OOF90685.1"/>
    <property type="molecule type" value="Genomic_DNA"/>
</dbReference>
<dbReference type="InterPro" id="IPR001433">
    <property type="entry name" value="OxRdtase_FAD/NAD-bd"/>
</dbReference>
<dbReference type="InterPro" id="IPR039261">
    <property type="entry name" value="FNR_nucleotide-bd"/>
</dbReference>
<feature type="region of interest" description="Disordered" evidence="9">
    <location>
        <begin position="1"/>
        <end position="24"/>
    </location>
</feature>
<reference evidence="12" key="1">
    <citation type="journal article" date="2017" name="Genome Biol.">
        <title>Comparative genomics reveals high biological diversity and specific adaptations in the industrially and medically important fungal genus Aspergillus.</title>
        <authorList>
            <person name="de Vries R.P."/>
            <person name="Riley R."/>
            <person name="Wiebenga A."/>
            <person name="Aguilar-Osorio G."/>
            <person name="Amillis S."/>
            <person name="Uchima C.A."/>
            <person name="Anderluh G."/>
            <person name="Asadollahi M."/>
            <person name="Askin M."/>
            <person name="Barry K."/>
            <person name="Battaglia E."/>
            <person name="Bayram O."/>
            <person name="Benocci T."/>
            <person name="Braus-Stromeyer S.A."/>
            <person name="Caldana C."/>
            <person name="Canovas D."/>
            <person name="Cerqueira G.C."/>
            <person name="Chen F."/>
            <person name="Chen W."/>
            <person name="Choi C."/>
            <person name="Clum A."/>
            <person name="Dos Santos R.A."/>
            <person name="Damasio A.R."/>
            <person name="Diallinas G."/>
            <person name="Emri T."/>
            <person name="Fekete E."/>
            <person name="Flipphi M."/>
            <person name="Freyberg S."/>
            <person name="Gallo A."/>
            <person name="Gournas C."/>
            <person name="Habgood R."/>
            <person name="Hainaut M."/>
            <person name="Harispe M.L."/>
            <person name="Henrissat B."/>
            <person name="Hilden K.S."/>
            <person name="Hope R."/>
            <person name="Hossain A."/>
            <person name="Karabika E."/>
            <person name="Karaffa L."/>
            <person name="Karanyi Z."/>
            <person name="Krasevec N."/>
            <person name="Kuo A."/>
            <person name="Kusch H."/>
            <person name="LaButti K."/>
            <person name="Lagendijk E.L."/>
            <person name="Lapidus A."/>
            <person name="Levasseur A."/>
            <person name="Lindquist E."/>
            <person name="Lipzen A."/>
            <person name="Logrieco A.F."/>
            <person name="MacCabe A."/>
            <person name="Maekelae M.R."/>
            <person name="Malavazi I."/>
            <person name="Melin P."/>
            <person name="Meyer V."/>
            <person name="Mielnichuk N."/>
            <person name="Miskei M."/>
            <person name="Molnar A.P."/>
            <person name="Mule G."/>
            <person name="Ngan C.Y."/>
            <person name="Orejas M."/>
            <person name="Orosz E."/>
            <person name="Ouedraogo J.P."/>
            <person name="Overkamp K.M."/>
            <person name="Park H.-S."/>
            <person name="Perrone G."/>
            <person name="Piumi F."/>
            <person name="Punt P.J."/>
            <person name="Ram A.F."/>
            <person name="Ramon A."/>
            <person name="Rauscher S."/>
            <person name="Record E."/>
            <person name="Riano-Pachon D.M."/>
            <person name="Robert V."/>
            <person name="Roehrig J."/>
            <person name="Ruller R."/>
            <person name="Salamov A."/>
            <person name="Salih N.S."/>
            <person name="Samson R.A."/>
            <person name="Sandor E."/>
            <person name="Sanguinetti M."/>
            <person name="Schuetze T."/>
            <person name="Sepcic K."/>
            <person name="Shelest E."/>
            <person name="Sherlock G."/>
            <person name="Sophianopoulou V."/>
            <person name="Squina F.M."/>
            <person name="Sun H."/>
            <person name="Susca A."/>
            <person name="Todd R.B."/>
            <person name="Tsang A."/>
            <person name="Unkles S.E."/>
            <person name="van de Wiele N."/>
            <person name="van Rossen-Uffink D."/>
            <person name="Oliveira J.V."/>
            <person name="Vesth T.C."/>
            <person name="Visser J."/>
            <person name="Yu J.-H."/>
            <person name="Zhou M."/>
            <person name="Andersen M.R."/>
            <person name="Archer D.B."/>
            <person name="Baker S.E."/>
            <person name="Benoit I."/>
            <person name="Brakhage A.A."/>
            <person name="Braus G.H."/>
            <person name="Fischer R."/>
            <person name="Frisvad J.C."/>
            <person name="Goldman G.H."/>
            <person name="Houbraken J."/>
            <person name="Oakley B."/>
            <person name="Pocsi I."/>
            <person name="Scazzocchio C."/>
            <person name="Seiboth B."/>
            <person name="vanKuyk P.A."/>
            <person name="Wortman J."/>
            <person name="Dyer P.S."/>
            <person name="Grigoriev I.V."/>
        </authorList>
    </citation>
    <scope>NUCLEOTIDE SEQUENCE [LARGE SCALE GENOMIC DNA]</scope>
    <source>
        <strain evidence="12">ITEM 5010</strain>
    </source>
</reference>
<dbReference type="GO" id="GO:0016020">
    <property type="term" value="C:membrane"/>
    <property type="evidence" value="ECO:0007669"/>
    <property type="project" value="UniProtKB-SubCell"/>
</dbReference>
<feature type="region of interest" description="Disordered" evidence="9">
    <location>
        <begin position="83"/>
        <end position="107"/>
    </location>
</feature>
<feature type="binding site" evidence="8">
    <location>
        <position position="82"/>
    </location>
    <ligand>
        <name>FAD</name>
        <dbReference type="ChEBI" id="CHEBI:57692"/>
    </ligand>
</feature>
<dbReference type="SUPFAM" id="SSF63380">
    <property type="entry name" value="Riboflavin synthase domain-like"/>
    <property type="match status" value="1"/>
</dbReference>
<keyword evidence="6" id="KW-0560">Oxidoreductase</keyword>
<evidence type="ECO:0000259" key="10">
    <source>
        <dbReference type="PROSITE" id="PS51384"/>
    </source>
</evidence>
<comment type="subcellular location">
    <subcellularLocation>
        <location evidence="2">Membrane</location>
    </subcellularLocation>
</comment>
<dbReference type="STRING" id="602072.A0A1R3R864"/>
<dbReference type="SUPFAM" id="SSF52343">
    <property type="entry name" value="Ferredoxin reductase-like, C-terminal NADP-linked domain"/>
    <property type="match status" value="1"/>
</dbReference>
<comment type="cofactor">
    <cofactor evidence="1 8">
        <name>FAD</name>
        <dbReference type="ChEBI" id="CHEBI:57692"/>
    </cofactor>
</comment>
<feature type="binding site" evidence="8">
    <location>
        <position position="81"/>
    </location>
    <ligand>
        <name>FAD</name>
        <dbReference type="ChEBI" id="CHEBI:57692"/>
    </ligand>
</feature>
<dbReference type="CDD" id="cd06183">
    <property type="entry name" value="cyt_b5_reduct_like"/>
    <property type="match status" value="1"/>
</dbReference>
<dbReference type="PANTHER" id="PTHR19370:SF185">
    <property type="entry name" value="NADH-CYTOCHROME B5 REDUCTASE"/>
    <property type="match status" value="1"/>
</dbReference>
<dbReference type="Pfam" id="PF00175">
    <property type="entry name" value="NAD_binding_1"/>
    <property type="match status" value="1"/>
</dbReference>
<evidence type="ECO:0000256" key="6">
    <source>
        <dbReference type="ARBA" id="ARBA00023002"/>
    </source>
</evidence>
<evidence type="ECO:0000256" key="5">
    <source>
        <dbReference type="ARBA" id="ARBA00022827"/>
    </source>
</evidence>
<dbReference type="OrthoDB" id="432685at2759"/>
<organism evidence="11 12">
    <name type="scientific">Aspergillus carbonarius (strain ITEM 5010)</name>
    <dbReference type="NCBI Taxonomy" id="602072"/>
    <lineage>
        <taxon>Eukaryota</taxon>
        <taxon>Fungi</taxon>
        <taxon>Dikarya</taxon>
        <taxon>Ascomycota</taxon>
        <taxon>Pezizomycotina</taxon>
        <taxon>Eurotiomycetes</taxon>
        <taxon>Eurotiomycetidae</taxon>
        <taxon>Eurotiales</taxon>
        <taxon>Aspergillaceae</taxon>
        <taxon>Aspergillus</taxon>
        <taxon>Aspergillus subgen. Circumdati</taxon>
    </lineage>
</organism>
<keyword evidence="7" id="KW-0472">Membrane</keyword>
<dbReference type="InterPro" id="IPR017938">
    <property type="entry name" value="Riboflavin_synthase-like_b-brl"/>
</dbReference>
<dbReference type="InterPro" id="IPR001834">
    <property type="entry name" value="CBR-like"/>
</dbReference>
<feature type="binding site" evidence="8">
    <location>
        <position position="127"/>
    </location>
    <ligand>
        <name>FAD</name>
        <dbReference type="ChEBI" id="CHEBI:57692"/>
    </ligand>
</feature>
<sequence length="306" mass="34177">MKYIEKDAEKTKKENQQSAHDTDQVLQKHRWVPVKLLDRKPVSRDTREYTFKLPEDKPILGIGACQHVEMAFHMKDRMLIRPYTPTQPLLPPVSSSSNEPQKNEKSHFISEVRDGKGVFTLTIKTYFPNDDQPGGAMSNVLDCLPLGEDVDIRGPTGDIVYEGYGNFTIAGEKRNFCRVSLVIGGSGITPAYALVARILLTDGDETEICVIDANKTTSDILLGDQLDRFVKDSAGQLKLAHVISKPDENWHGLTGHVNESILREHMFGPSDENIALLCGPPTMIEKAVLPVLDDWGYVRDENMFGL</sequence>
<dbReference type="Gene3D" id="2.40.30.10">
    <property type="entry name" value="Translation factors"/>
    <property type="match status" value="1"/>
</dbReference>
<evidence type="ECO:0000256" key="9">
    <source>
        <dbReference type="SAM" id="MobiDB-lite"/>
    </source>
</evidence>
<dbReference type="InterPro" id="IPR017927">
    <property type="entry name" value="FAD-bd_FR_type"/>
</dbReference>
<dbReference type="Proteomes" id="UP000188318">
    <property type="component" value="Unassembled WGS sequence"/>
</dbReference>
<evidence type="ECO:0000256" key="1">
    <source>
        <dbReference type="ARBA" id="ARBA00001974"/>
    </source>
</evidence>
<name>A0A1R3R864_ASPC5</name>
<feature type="binding site" evidence="8">
    <location>
        <position position="83"/>
    </location>
    <ligand>
        <name>FAD</name>
        <dbReference type="ChEBI" id="CHEBI:57692"/>
    </ligand>
</feature>
<dbReference type="PROSITE" id="PS51384">
    <property type="entry name" value="FAD_FR"/>
    <property type="match status" value="1"/>
</dbReference>
<dbReference type="VEuPathDB" id="FungiDB:ASPCADRAFT_10415"/>
<evidence type="ECO:0000313" key="12">
    <source>
        <dbReference type="Proteomes" id="UP000188318"/>
    </source>
</evidence>
<keyword evidence="5 8" id="KW-0274">FAD</keyword>
<dbReference type="AlphaFoldDB" id="A0A1R3R864"/>
<feature type="binding site" evidence="8">
    <location>
        <position position="124"/>
    </location>
    <ligand>
        <name>FAD</name>
        <dbReference type="ChEBI" id="CHEBI:57692"/>
    </ligand>
</feature>
<gene>
    <name evidence="11" type="ORF">ASPCADRAFT_10415</name>
</gene>
<accession>A0A1R3R864</accession>
<evidence type="ECO:0000313" key="11">
    <source>
        <dbReference type="EMBL" id="OOF90685.1"/>
    </source>
</evidence>
<proteinExistence type="inferred from homology"/>
<dbReference type="Pfam" id="PF00970">
    <property type="entry name" value="FAD_binding_6"/>
    <property type="match status" value="2"/>
</dbReference>
<dbReference type="GO" id="GO:0071949">
    <property type="term" value="F:FAD binding"/>
    <property type="evidence" value="ECO:0007669"/>
    <property type="project" value="TreeGrafter"/>
</dbReference>
<feature type="compositionally biased region" description="Basic and acidic residues" evidence="9">
    <location>
        <begin position="1"/>
        <end position="23"/>
    </location>
</feature>
<dbReference type="PRINTS" id="PR00406">
    <property type="entry name" value="CYTB5RDTASE"/>
</dbReference>
<dbReference type="GO" id="GO:0016491">
    <property type="term" value="F:oxidoreductase activity"/>
    <property type="evidence" value="ECO:0007669"/>
    <property type="project" value="UniProtKB-KW"/>
</dbReference>
<evidence type="ECO:0000256" key="2">
    <source>
        <dbReference type="ARBA" id="ARBA00004370"/>
    </source>
</evidence>
<comment type="similarity">
    <text evidence="3">Belongs to the flavoprotein pyridine nucleotide cytochrome reductase family.</text>
</comment>
<evidence type="ECO:0000256" key="7">
    <source>
        <dbReference type="ARBA" id="ARBA00023136"/>
    </source>
</evidence>
<evidence type="ECO:0000256" key="4">
    <source>
        <dbReference type="ARBA" id="ARBA00022630"/>
    </source>
</evidence>
<dbReference type="InterPro" id="IPR008333">
    <property type="entry name" value="Cbr1-like_FAD-bd_dom"/>
</dbReference>
<keyword evidence="4 8" id="KW-0285">Flavoprotein</keyword>
<dbReference type="OMA" id="DHMAKEY"/>
<evidence type="ECO:0000256" key="8">
    <source>
        <dbReference type="PIRSR" id="PIRSR601834-1"/>
    </source>
</evidence>
<dbReference type="Gene3D" id="3.40.50.80">
    <property type="entry name" value="Nucleotide-binding domain of ferredoxin-NADP reductase (FNR) module"/>
    <property type="match status" value="1"/>
</dbReference>
<dbReference type="PANTHER" id="PTHR19370">
    <property type="entry name" value="NADH-CYTOCHROME B5 REDUCTASE"/>
    <property type="match status" value="1"/>
</dbReference>
<feature type="binding site" evidence="8">
    <location>
        <position position="137"/>
    </location>
    <ligand>
        <name>FAD</name>
        <dbReference type="ChEBI" id="CHEBI:57692"/>
    </ligand>
</feature>
<feature type="binding site" evidence="8">
    <location>
        <position position="138"/>
    </location>
    <ligand>
        <name>FAD</name>
        <dbReference type="ChEBI" id="CHEBI:57692"/>
    </ligand>
</feature>
<protein>
    <recommendedName>
        <fullName evidence="10">FAD-binding FR-type domain-containing protein</fullName>
    </recommendedName>
</protein>
<keyword evidence="12" id="KW-1185">Reference proteome</keyword>